<gene>
    <name evidence="2" type="ORF">QQF64_019190</name>
</gene>
<protein>
    <submittedName>
        <fullName evidence="2">Uncharacterized protein</fullName>
    </submittedName>
</protein>
<keyword evidence="3" id="KW-1185">Reference proteome</keyword>
<dbReference type="EMBL" id="JAYMGO010000022">
    <property type="protein sequence ID" value="KAL1251394.1"/>
    <property type="molecule type" value="Genomic_DNA"/>
</dbReference>
<proteinExistence type="predicted"/>
<dbReference type="Proteomes" id="UP001558613">
    <property type="component" value="Unassembled WGS sequence"/>
</dbReference>
<accession>A0ABR3LI46</accession>
<organism evidence="2 3">
    <name type="scientific">Cirrhinus molitorella</name>
    <name type="common">mud carp</name>
    <dbReference type="NCBI Taxonomy" id="172907"/>
    <lineage>
        <taxon>Eukaryota</taxon>
        <taxon>Metazoa</taxon>
        <taxon>Chordata</taxon>
        <taxon>Craniata</taxon>
        <taxon>Vertebrata</taxon>
        <taxon>Euteleostomi</taxon>
        <taxon>Actinopterygii</taxon>
        <taxon>Neopterygii</taxon>
        <taxon>Teleostei</taxon>
        <taxon>Ostariophysi</taxon>
        <taxon>Cypriniformes</taxon>
        <taxon>Cyprinidae</taxon>
        <taxon>Labeoninae</taxon>
        <taxon>Labeonini</taxon>
        <taxon>Cirrhinus</taxon>
    </lineage>
</organism>
<evidence type="ECO:0000313" key="2">
    <source>
        <dbReference type="EMBL" id="KAL1251394.1"/>
    </source>
</evidence>
<evidence type="ECO:0000313" key="3">
    <source>
        <dbReference type="Proteomes" id="UP001558613"/>
    </source>
</evidence>
<feature type="region of interest" description="Disordered" evidence="1">
    <location>
        <begin position="13"/>
        <end position="33"/>
    </location>
</feature>
<reference evidence="2 3" key="1">
    <citation type="submission" date="2023-09" db="EMBL/GenBank/DDBJ databases">
        <authorList>
            <person name="Wang M."/>
        </authorList>
    </citation>
    <scope>NUCLEOTIDE SEQUENCE [LARGE SCALE GENOMIC DNA]</scope>
    <source>
        <strain evidence="2">GT-2023</strain>
        <tissue evidence="2">Liver</tissue>
    </source>
</reference>
<sequence length="133" mass="14525">MALDNVITLRLPKQNCSPGSPRLPPSHKTPAPQCLRSSADIEGAVLMEEPKSLNGKSERELRLSGLESCALASLFFPLPLSLSPPLSACRALLAARKSASVLLRTATCLTADASERTARRYKRQRRMNQTRVL</sequence>
<evidence type="ECO:0000256" key="1">
    <source>
        <dbReference type="SAM" id="MobiDB-lite"/>
    </source>
</evidence>
<name>A0ABR3LI46_9TELE</name>
<comment type="caution">
    <text evidence="2">The sequence shown here is derived from an EMBL/GenBank/DDBJ whole genome shotgun (WGS) entry which is preliminary data.</text>
</comment>